<name>A0ACA9NIQ0_9GLOM</name>
<evidence type="ECO:0000313" key="2">
    <source>
        <dbReference type="Proteomes" id="UP000789525"/>
    </source>
</evidence>
<organism evidence="1 2">
    <name type="scientific">Acaulospora colombiana</name>
    <dbReference type="NCBI Taxonomy" id="27376"/>
    <lineage>
        <taxon>Eukaryota</taxon>
        <taxon>Fungi</taxon>
        <taxon>Fungi incertae sedis</taxon>
        <taxon>Mucoromycota</taxon>
        <taxon>Glomeromycotina</taxon>
        <taxon>Glomeromycetes</taxon>
        <taxon>Diversisporales</taxon>
        <taxon>Acaulosporaceae</taxon>
        <taxon>Acaulospora</taxon>
    </lineage>
</organism>
<feature type="non-terminal residue" evidence="1">
    <location>
        <position position="565"/>
    </location>
</feature>
<reference evidence="1" key="1">
    <citation type="submission" date="2021-06" db="EMBL/GenBank/DDBJ databases">
        <authorList>
            <person name="Kallberg Y."/>
            <person name="Tangrot J."/>
            <person name="Rosling A."/>
        </authorList>
    </citation>
    <scope>NUCLEOTIDE SEQUENCE</scope>
    <source>
        <strain evidence="1">CL356</strain>
    </source>
</reference>
<comment type="caution">
    <text evidence="1">The sequence shown here is derived from an EMBL/GenBank/DDBJ whole genome shotgun (WGS) entry which is preliminary data.</text>
</comment>
<sequence>MEYRGDWEPEVDYSGHQWFTNLPPKAKTPPPAPSPKPTYIPEPAIVDRNTLFVYALKSAPDVLMEQYKHFGQLGVLGWCSEFSELIDELKEFGHMFTDTRDQALETCTNLLDALVNHMEVQRLRKFLDANTEFDDYPQPDFPIQFYQRKRKLTEDEDTPYRRKKHSLSSISAVLSTVNSEGIIDIIQVDRPLTIGMLSWLSWTVHSHLILTNRSPSKVGLRAQRKDSFKSALHNSRVSMYRDFSSNGIIVNSHPFTKRRSILLMDGDYLQISGSQVFHCEQVRREGSQSNLHVDRGLAEIQVCIYTCLLASTSLNSTRGAYSAVNLAIDLKEHRQVACKIIQQRSQADITDVLREPNINAVYGFSSSEEALQPENILLATPGAYPRILIADFGLAKERAFELTGNVAGTISYLPPEAVTALARKTKYNTEMSDSWALGLIIFIMLQSVPWPFYLFSSSQGVLFRGYHPFDSRRKAQISSYPINNCGEPDTPHQSEEIVRRRIVQKVGILHWSDWQGLSLGKDLVSKLLVRDAKHRQTVGAAMDHDWIRQDLPSLMKAYNKLVVSE</sequence>
<keyword evidence="2" id="KW-1185">Reference proteome</keyword>
<evidence type="ECO:0000313" key="1">
    <source>
        <dbReference type="EMBL" id="CAG8653402.1"/>
    </source>
</evidence>
<dbReference type="Proteomes" id="UP000789525">
    <property type="component" value="Unassembled WGS sequence"/>
</dbReference>
<proteinExistence type="predicted"/>
<gene>
    <name evidence="1" type="ORF">ACOLOM_LOCUS8326</name>
</gene>
<protein>
    <submittedName>
        <fullName evidence="1">10462_t:CDS:1</fullName>
    </submittedName>
</protein>
<dbReference type="EMBL" id="CAJVPT010021158">
    <property type="protein sequence ID" value="CAG8653402.1"/>
    <property type="molecule type" value="Genomic_DNA"/>
</dbReference>
<accession>A0ACA9NIQ0</accession>